<evidence type="ECO:0000313" key="3">
    <source>
        <dbReference type="Proteomes" id="UP000501690"/>
    </source>
</evidence>
<organism evidence="1 3">
    <name type="scientific">Vigna unguiculata</name>
    <name type="common">Cowpea</name>
    <dbReference type="NCBI Taxonomy" id="3917"/>
    <lineage>
        <taxon>Eukaryota</taxon>
        <taxon>Viridiplantae</taxon>
        <taxon>Streptophyta</taxon>
        <taxon>Embryophyta</taxon>
        <taxon>Tracheophyta</taxon>
        <taxon>Spermatophyta</taxon>
        <taxon>Magnoliopsida</taxon>
        <taxon>eudicotyledons</taxon>
        <taxon>Gunneridae</taxon>
        <taxon>Pentapetalae</taxon>
        <taxon>rosids</taxon>
        <taxon>fabids</taxon>
        <taxon>Fabales</taxon>
        <taxon>Fabaceae</taxon>
        <taxon>Papilionoideae</taxon>
        <taxon>50 kb inversion clade</taxon>
        <taxon>NPAAA clade</taxon>
        <taxon>indigoferoid/millettioid clade</taxon>
        <taxon>Phaseoleae</taxon>
        <taxon>Vigna</taxon>
    </lineage>
</organism>
<proteinExistence type="predicted"/>
<keyword evidence="3" id="KW-1185">Reference proteome</keyword>
<dbReference type="AlphaFoldDB" id="A0A4D6MNU2"/>
<protein>
    <submittedName>
        <fullName evidence="1">Uncharacterized protein</fullName>
    </submittedName>
</protein>
<dbReference type="EMBL" id="CP039352">
    <property type="protein sequence ID" value="QCE02678.1"/>
    <property type="molecule type" value="Genomic_DNA"/>
</dbReference>
<sequence>MASGHQSRLAANIDLGLAAISGKQRQTAADKITINKWQPTVANNDKLRPDNITINNGWWLAVADSDNLRQTRLPSEQMVANSG</sequence>
<accession>A0A4D6MNU2</accession>
<gene>
    <name evidence="1" type="ORF">DEO72_LG8g693</name>
    <name evidence="2" type="ORF">DEO72_LG8g694</name>
</gene>
<evidence type="ECO:0000313" key="2">
    <source>
        <dbReference type="EMBL" id="QCE02679.1"/>
    </source>
</evidence>
<reference evidence="1 3" key="1">
    <citation type="submission" date="2019-04" db="EMBL/GenBank/DDBJ databases">
        <title>An improved genome assembly and genetic linkage map for asparagus bean, Vigna unguiculata ssp. sesquipedialis.</title>
        <authorList>
            <person name="Xia Q."/>
            <person name="Zhang R."/>
            <person name="Dong Y."/>
        </authorList>
    </citation>
    <scope>NUCLEOTIDE SEQUENCE [LARGE SCALE GENOMIC DNA]</scope>
    <source>
        <tissue evidence="1">Leaf</tissue>
    </source>
</reference>
<dbReference type="Proteomes" id="UP000501690">
    <property type="component" value="Linkage Group LG8"/>
</dbReference>
<evidence type="ECO:0000313" key="1">
    <source>
        <dbReference type="EMBL" id="QCE02678.1"/>
    </source>
</evidence>
<dbReference type="EMBL" id="CP039352">
    <property type="protein sequence ID" value="QCE02679.1"/>
    <property type="molecule type" value="Genomic_DNA"/>
</dbReference>
<name>A0A4D6MNU2_VIGUN</name>